<feature type="transmembrane region" description="Helical" evidence="1">
    <location>
        <begin position="23"/>
        <end position="44"/>
    </location>
</feature>
<dbReference type="AlphaFoldDB" id="A0A368VXW9"/>
<dbReference type="Proteomes" id="UP000252415">
    <property type="component" value="Unassembled WGS sequence"/>
</dbReference>
<gene>
    <name evidence="2" type="ORF">DFP97_110233</name>
</gene>
<keyword evidence="1" id="KW-1133">Transmembrane helix</keyword>
<name>A0A368VXW9_9BACL</name>
<accession>A0A368VXW9</accession>
<sequence length="46" mass="4966">MSAAKRKPATMKVKPKEEVNKKALIWIGSIVGVIIIAVSVLLIFSS</sequence>
<protein>
    <submittedName>
        <fullName evidence="2">Uncharacterized protein</fullName>
    </submittedName>
</protein>
<dbReference type="EMBL" id="QPJD01000010">
    <property type="protein sequence ID" value="RCW45642.1"/>
    <property type="molecule type" value="Genomic_DNA"/>
</dbReference>
<evidence type="ECO:0000313" key="3">
    <source>
        <dbReference type="Proteomes" id="UP000252415"/>
    </source>
</evidence>
<dbReference type="RefSeq" id="WP_181873564.1">
    <property type="nucleotide sequence ID" value="NZ_QPJD01000010.1"/>
</dbReference>
<keyword evidence="3" id="KW-1185">Reference proteome</keyword>
<keyword evidence="1" id="KW-0812">Transmembrane</keyword>
<keyword evidence="1" id="KW-0472">Membrane</keyword>
<organism evidence="2 3">
    <name type="scientific">Paenibacillus prosopidis</name>
    <dbReference type="NCBI Taxonomy" id="630520"/>
    <lineage>
        <taxon>Bacteria</taxon>
        <taxon>Bacillati</taxon>
        <taxon>Bacillota</taxon>
        <taxon>Bacilli</taxon>
        <taxon>Bacillales</taxon>
        <taxon>Paenibacillaceae</taxon>
        <taxon>Paenibacillus</taxon>
    </lineage>
</organism>
<proteinExistence type="predicted"/>
<evidence type="ECO:0000313" key="2">
    <source>
        <dbReference type="EMBL" id="RCW45642.1"/>
    </source>
</evidence>
<reference evidence="2 3" key="1">
    <citation type="submission" date="2018-07" db="EMBL/GenBank/DDBJ databases">
        <title>Genomic Encyclopedia of Type Strains, Phase III (KMG-III): the genomes of soil and plant-associated and newly described type strains.</title>
        <authorList>
            <person name="Whitman W."/>
        </authorList>
    </citation>
    <scope>NUCLEOTIDE SEQUENCE [LARGE SCALE GENOMIC DNA]</scope>
    <source>
        <strain evidence="2 3">CECT 7506</strain>
    </source>
</reference>
<evidence type="ECO:0000256" key="1">
    <source>
        <dbReference type="SAM" id="Phobius"/>
    </source>
</evidence>
<comment type="caution">
    <text evidence="2">The sequence shown here is derived from an EMBL/GenBank/DDBJ whole genome shotgun (WGS) entry which is preliminary data.</text>
</comment>